<dbReference type="SUPFAM" id="SSF53756">
    <property type="entry name" value="UDP-Glycosyltransferase/glycogen phosphorylase"/>
    <property type="match status" value="1"/>
</dbReference>
<name>A0A9P6W0D0_RHOMI</name>
<comment type="caution">
    <text evidence="5">The sequence shown here is derived from an EMBL/GenBank/DDBJ whole genome shotgun (WGS) entry which is preliminary data.</text>
</comment>
<feature type="domain" description="Glycosyltransferase subfamily 4-like N-terminal" evidence="4">
    <location>
        <begin position="55"/>
        <end position="221"/>
    </location>
</feature>
<reference evidence="5 6" key="1">
    <citation type="submission" date="2020-11" db="EMBL/GenBank/DDBJ databases">
        <title>Kefir isolates.</title>
        <authorList>
            <person name="Marcisauskas S."/>
            <person name="Kim Y."/>
            <person name="Blasche S."/>
        </authorList>
    </citation>
    <scope>NUCLEOTIDE SEQUENCE [LARGE SCALE GENOMIC DNA]</scope>
    <source>
        <strain evidence="5 6">KR</strain>
    </source>
</reference>
<evidence type="ECO:0000259" key="4">
    <source>
        <dbReference type="Pfam" id="PF13439"/>
    </source>
</evidence>
<dbReference type="InterPro" id="IPR001296">
    <property type="entry name" value="Glyco_trans_1"/>
</dbReference>
<feature type="domain" description="Glycosyl transferase family 1" evidence="3">
    <location>
        <begin position="288"/>
        <end position="420"/>
    </location>
</feature>
<dbReference type="EMBL" id="PUHQ01000063">
    <property type="protein sequence ID" value="KAG0658687.1"/>
    <property type="molecule type" value="Genomic_DNA"/>
</dbReference>
<dbReference type="Gene3D" id="3.40.50.2000">
    <property type="entry name" value="Glycogen Phosphorylase B"/>
    <property type="match status" value="2"/>
</dbReference>
<gene>
    <name evidence="5" type="ORF">C6P46_005683</name>
</gene>
<proteinExistence type="predicted"/>
<evidence type="ECO:0000313" key="5">
    <source>
        <dbReference type="EMBL" id="KAG0658687.1"/>
    </source>
</evidence>
<dbReference type="AlphaFoldDB" id="A0A9P6W0D0"/>
<evidence type="ECO:0000259" key="3">
    <source>
        <dbReference type="Pfam" id="PF00534"/>
    </source>
</evidence>
<evidence type="ECO:0000313" key="6">
    <source>
        <dbReference type="Proteomes" id="UP000777482"/>
    </source>
</evidence>
<dbReference type="InterPro" id="IPR028098">
    <property type="entry name" value="Glyco_trans_4-like_N"/>
</dbReference>
<evidence type="ECO:0008006" key="7">
    <source>
        <dbReference type="Google" id="ProtNLM"/>
    </source>
</evidence>
<sequence length="637" mass="70120">MSDFSPLMSATLPQDEQRPSGRDLDALEKARTTASSPQKRPLRIAIVTENFLPKIDGVTRTLAMLLEHLQAEGHEAMVLGPATPLKSYAGAEVVATKGIPLLGVYRGLGLNFLRPKFIRKLREFEPDVIQFTDPIWLCAQTIPMVQLYFPDTPLVSSYHTNLAMYATLFGFSWLTPVMWGLQRNLHGRCNLSFCPSPSTARMLEQQGFENLRIWPRGVDVDLFRPEARDYTLRQSWGAEPQHLDVDRPSPRILAADARRSADDLPPLSLPPPYSALAPPTTFSATGPSKLVVLYVGRISWEKNLRLLIEAFRGLQHPDLATNRPACQLVFVGDGPARAEAESLCAKYELGALFLGFRKGEQLAAAYASADIFAFPSFTETFGQVVSEAQASGLPVVGLRAEGVSDLVEHGRTGLLLDLNDLARHAPDYESRVESPAHQAEAIPEDVHALLDLNSTTFPVAVDMYRSLLSEMALSHEHRREMTSSAYLVASKRSWFGAMEQLVDGYRELTDRRLAREAEKALDIPTLSRTSTLELDVVCDAAETEPDAASSGASTPKRTRLLRLNGVLRRTGGRLRDSSVSLRPLRSWLAAPPKVASGPTAPVLLQILVLELVSFITLLYFAISWASSSSLLTDVLVA</sequence>
<keyword evidence="6" id="KW-1185">Reference proteome</keyword>
<dbReference type="CDD" id="cd03814">
    <property type="entry name" value="GT4-like"/>
    <property type="match status" value="1"/>
</dbReference>
<protein>
    <recommendedName>
        <fullName evidence="7">Glycosyltransferase family 4 protein</fullName>
    </recommendedName>
</protein>
<organism evidence="5 6">
    <name type="scientific">Rhodotorula mucilaginosa</name>
    <name type="common">Yeast</name>
    <name type="synonym">Rhodotorula rubra</name>
    <dbReference type="NCBI Taxonomy" id="5537"/>
    <lineage>
        <taxon>Eukaryota</taxon>
        <taxon>Fungi</taxon>
        <taxon>Dikarya</taxon>
        <taxon>Basidiomycota</taxon>
        <taxon>Pucciniomycotina</taxon>
        <taxon>Microbotryomycetes</taxon>
        <taxon>Sporidiobolales</taxon>
        <taxon>Sporidiobolaceae</taxon>
        <taxon>Rhodotorula</taxon>
    </lineage>
</organism>
<dbReference type="OrthoDB" id="2920394at2759"/>
<keyword evidence="1" id="KW-0808">Transferase</keyword>
<dbReference type="Proteomes" id="UP000777482">
    <property type="component" value="Unassembled WGS sequence"/>
</dbReference>
<keyword evidence="1" id="KW-0328">Glycosyltransferase</keyword>
<evidence type="ECO:0000256" key="1">
    <source>
        <dbReference type="ARBA" id="ARBA00022676"/>
    </source>
</evidence>
<dbReference type="Pfam" id="PF00534">
    <property type="entry name" value="Glycos_transf_1"/>
    <property type="match status" value="1"/>
</dbReference>
<dbReference type="PANTHER" id="PTHR45947:SF3">
    <property type="entry name" value="SULFOQUINOVOSYL TRANSFERASE SQD2"/>
    <property type="match status" value="1"/>
</dbReference>
<evidence type="ECO:0000256" key="2">
    <source>
        <dbReference type="SAM" id="MobiDB-lite"/>
    </source>
</evidence>
<dbReference type="GO" id="GO:0016757">
    <property type="term" value="F:glycosyltransferase activity"/>
    <property type="evidence" value="ECO:0007669"/>
    <property type="project" value="UniProtKB-KW"/>
</dbReference>
<accession>A0A9P6W0D0</accession>
<dbReference type="Pfam" id="PF13439">
    <property type="entry name" value="Glyco_transf_4"/>
    <property type="match status" value="1"/>
</dbReference>
<dbReference type="PANTHER" id="PTHR45947">
    <property type="entry name" value="SULFOQUINOVOSYL TRANSFERASE SQD2"/>
    <property type="match status" value="1"/>
</dbReference>
<feature type="region of interest" description="Disordered" evidence="2">
    <location>
        <begin position="1"/>
        <end position="21"/>
    </location>
</feature>
<dbReference type="InterPro" id="IPR050194">
    <property type="entry name" value="Glycosyltransferase_grp1"/>
</dbReference>